<keyword evidence="4" id="KW-0238">DNA-binding</keyword>
<evidence type="ECO:0000256" key="5">
    <source>
        <dbReference type="ARBA" id="ARBA00023163"/>
    </source>
</evidence>
<dbReference type="Gene3D" id="1.10.1740.10">
    <property type="match status" value="1"/>
</dbReference>
<dbReference type="InterPro" id="IPR013324">
    <property type="entry name" value="RNA_pol_sigma_r3/r4-like"/>
</dbReference>
<keyword evidence="5" id="KW-0804">Transcription</keyword>
<dbReference type="Proteomes" id="UP000199800">
    <property type="component" value="Unassembled WGS sequence"/>
</dbReference>
<organism evidence="7 8">
    <name type="scientific">[Clostridium] polysaccharolyticum</name>
    <dbReference type="NCBI Taxonomy" id="29364"/>
    <lineage>
        <taxon>Bacteria</taxon>
        <taxon>Bacillati</taxon>
        <taxon>Bacillota</taxon>
        <taxon>Clostridia</taxon>
        <taxon>Lachnospirales</taxon>
        <taxon>Lachnospiraceae</taxon>
    </lineage>
</organism>
<evidence type="ECO:0000313" key="7">
    <source>
        <dbReference type="EMBL" id="SET31110.1"/>
    </source>
</evidence>
<gene>
    <name evidence="7" type="ORF">SAMN04487772_11451</name>
</gene>
<dbReference type="InterPro" id="IPR007627">
    <property type="entry name" value="RNA_pol_sigma70_r2"/>
</dbReference>
<evidence type="ECO:0000256" key="2">
    <source>
        <dbReference type="ARBA" id="ARBA00023015"/>
    </source>
</evidence>
<dbReference type="InterPro" id="IPR036388">
    <property type="entry name" value="WH-like_DNA-bd_sf"/>
</dbReference>
<dbReference type="PANTHER" id="PTHR43133:SF52">
    <property type="entry name" value="ECF RNA POLYMERASE SIGMA FACTOR SIGL"/>
    <property type="match status" value="1"/>
</dbReference>
<dbReference type="RefSeq" id="WP_092478120.1">
    <property type="nucleotide sequence ID" value="NZ_FOHN01000014.1"/>
</dbReference>
<accession>A0A1I0DH49</accession>
<dbReference type="Pfam" id="PF04542">
    <property type="entry name" value="Sigma70_r2"/>
    <property type="match status" value="1"/>
</dbReference>
<protein>
    <submittedName>
        <fullName evidence="7">RNA polymerase sigma-70 factor, ECF subfamily</fullName>
    </submittedName>
</protein>
<dbReference type="PANTHER" id="PTHR43133">
    <property type="entry name" value="RNA POLYMERASE ECF-TYPE SIGMA FACTO"/>
    <property type="match status" value="1"/>
</dbReference>
<keyword evidence="2" id="KW-0805">Transcription regulation</keyword>
<dbReference type="NCBIfam" id="TIGR02937">
    <property type="entry name" value="sigma70-ECF"/>
    <property type="match status" value="1"/>
</dbReference>
<dbReference type="EMBL" id="FOHN01000014">
    <property type="protein sequence ID" value="SET31110.1"/>
    <property type="molecule type" value="Genomic_DNA"/>
</dbReference>
<evidence type="ECO:0000259" key="6">
    <source>
        <dbReference type="Pfam" id="PF04542"/>
    </source>
</evidence>
<reference evidence="7 8" key="1">
    <citation type="submission" date="2016-10" db="EMBL/GenBank/DDBJ databases">
        <authorList>
            <person name="de Groot N.N."/>
        </authorList>
    </citation>
    <scope>NUCLEOTIDE SEQUENCE [LARGE SCALE GENOMIC DNA]</scope>
    <source>
        <strain evidence="7 8">DSM 1801</strain>
    </source>
</reference>
<evidence type="ECO:0000256" key="4">
    <source>
        <dbReference type="ARBA" id="ARBA00023125"/>
    </source>
</evidence>
<evidence type="ECO:0000256" key="3">
    <source>
        <dbReference type="ARBA" id="ARBA00023082"/>
    </source>
</evidence>
<keyword evidence="8" id="KW-1185">Reference proteome</keyword>
<proteinExistence type="inferred from homology"/>
<dbReference type="GO" id="GO:0006352">
    <property type="term" value="P:DNA-templated transcription initiation"/>
    <property type="evidence" value="ECO:0007669"/>
    <property type="project" value="InterPro"/>
</dbReference>
<dbReference type="SUPFAM" id="SSF88659">
    <property type="entry name" value="Sigma3 and sigma4 domains of RNA polymerase sigma factors"/>
    <property type="match status" value="1"/>
</dbReference>
<dbReference type="Gene3D" id="1.10.10.10">
    <property type="entry name" value="Winged helix-like DNA-binding domain superfamily/Winged helix DNA-binding domain"/>
    <property type="match status" value="1"/>
</dbReference>
<dbReference type="GO" id="GO:0016987">
    <property type="term" value="F:sigma factor activity"/>
    <property type="evidence" value="ECO:0007669"/>
    <property type="project" value="UniProtKB-KW"/>
</dbReference>
<evidence type="ECO:0000313" key="8">
    <source>
        <dbReference type="Proteomes" id="UP000199800"/>
    </source>
</evidence>
<name>A0A1I0DH49_9FIRM</name>
<dbReference type="AlphaFoldDB" id="A0A1I0DH49"/>
<dbReference type="OrthoDB" id="9795666at2"/>
<feature type="domain" description="RNA polymerase sigma-70 region 2" evidence="6">
    <location>
        <begin position="7"/>
        <end position="71"/>
    </location>
</feature>
<dbReference type="GO" id="GO:0003677">
    <property type="term" value="F:DNA binding"/>
    <property type="evidence" value="ECO:0007669"/>
    <property type="project" value="UniProtKB-KW"/>
</dbReference>
<comment type="similarity">
    <text evidence="1">Belongs to the sigma-70 factor family. ECF subfamily.</text>
</comment>
<dbReference type="SUPFAM" id="SSF88946">
    <property type="entry name" value="Sigma2 domain of RNA polymerase sigma factors"/>
    <property type="match status" value="1"/>
</dbReference>
<keyword evidence="3" id="KW-0731">Sigma factor</keyword>
<dbReference type="InterPro" id="IPR014284">
    <property type="entry name" value="RNA_pol_sigma-70_dom"/>
</dbReference>
<dbReference type="InterPro" id="IPR039425">
    <property type="entry name" value="RNA_pol_sigma-70-like"/>
</dbReference>
<dbReference type="InterPro" id="IPR013325">
    <property type="entry name" value="RNA_pol_sigma_r2"/>
</dbReference>
<dbReference type="STRING" id="29364.SAMN04487772_11451"/>
<evidence type="ECO:0000256" key="1">
    <source>
        <dbReference type="ARBA" id="ARBA00010641"/>
    </source>
</evidence>
<sequence>MTIEETYRVHSQTVYRYLLALTHDADLAEELTQETFYQAIRSANQFDESCKVSTWLCAIAKHTLQTYRRKHPSTFDIEEVEQPTASTEVDVLAKLSRVELLKKLHLLEESTREVMYLRLFGDLSFREIGDIVSQSENWARVTFYRGKEKLRKELKKDER</sequence>